<keyword evidence="2" id="KW-1185">Reference proteome</keyword>
<evidence type="ECO:0000313" key="2">
    <source>
        <dbReference type="Proteomes" id="UP001055811"/>
    </source>
</evidence>
<proteinExistence type="predicted"/>
<accession>A0ACB8YUS8</accession>
<dbReference type="EMBL" id="CM042017">
    <property type="protein sequence ID" value="KAI3688871.1"/>
    <property type="molecule type" value="Genomic_DNA"/>
</dbReference>
<dbReference type="Proteomes" id="UP001055811">
    <property type="component" value="Linkage Group LG09"/>
</dbReference>
<gene>
    <name evidence="1" type="ORF">L2E82_46775</name>
</gene>
<protein>
    <submittedName>
        <fullName evidence="1">Uncharacterized protein</fullName>
    </submittedName>
</protein>
<name>A0ACB8YUS8_CICIN</name>
<evidence type="ECO:0000313" key="1">
    <source>
        <dbReference type="EMBL" id="KAI3688871.1"/>
    </source>
</evidence>
<comment type="caution">
    <text evidence="1">The sequence shown here is derived from an EMBL/GenBank/DDBJ whole genome shotgun (WGS) entry which is preliminary data.</text>
</comment>
<organism evidence="1 2">
    <name type="scientific">Cichorium intybus</name>
    <name type="common">Chicory</name>
    <dbReference type="NCBI Taxonomy" id="13427"/>
    <lineage>
        <taxon>Eukaryota</taxon>
        <taxon>Viridiplantae</taxon>
        <taxon>Streptophyta</taxon>
        <taxon>Embryophyta</taxon>
        <taxon>Tracheophyta</taxon>
        <taxon>Spermatophyta</taxon>
        <taxon>Magnoliopsida</taxon>
        <taxon>eudicotyledons</taxon>
        <taxon>Gunneridae</taxon>
        <taxon>Pentapetalae</taxon>
        <taxon>asterids</taxon>
        <taxon>campanulids</taxon>
        <taxon>Asterales</taxon>
        <taxon>Asteraceae</taxon>
        <taxon>Cichorioideae</taxon>
        <taxon>Cichorieae</taxon>
        <taxon>Cichoriinae</taxon>
        <taxon>Cichorium</taxon>
    </lineage>
</organism>
<sequence>MFTEKEGDRTKILIVVLEGPKVLREKSSVAPLSYALRQVVQPDDQVVVLVIFNSGDLTHSPVLSSCCINTRTDGRNHQPSARDRNIRILKEEISQETEEYMRLFKPFYRECKNMGVKFTAKLVVGPTLGSIVAEEKNDTGATSVIIGRRFAEDTVPWIIRNDPKFLSSQIDSEDVILYTSNPPGESSGSKCEVYSAEKPSKRYKKKPSSSNEMKPVYCILPNFDGIYQPSSSSTSIASTSEPSQETEHVHIAESNTASSSRSTSHGLEFLVELSWEVISDITDRFKNIINVSSNEAFQMYSGYLEDRSSAIIQSVEEVKLTVFPRKTNMFNLPGFWTIELEISFHDKMNIAIGIAQGLRYMHEQCPRGPIVHGDLRACNILIGHNLEAQITGFGHAKWLQIEQSSDTLSNSCGHKHPSDPNLLEMMKLDVFAFGILLLRLFCNRSAPRHDQNFVKWARPLLEQRAYHILYDESEHDIHGLVIVTTAATRCISTRWKSRPCMSQVLSLLKGESSCAEQTFPSTESTPARALSPDSNVWQPSTESSSIMALTPDSNLWVV</sequence>
<reference evidence="2" key="1">
    <citation type="journal article" date="2022" name="Mol. Ecol. Resour.">
        <title>The genomes of chicory, endive, great burdock and yacon provide insights into Asteraceae palaeo-polyploidization history and plant inulin production.</title>
        <authorList>
            <person name="Fan W."/>
            <person name="Wang S."/>
            <person name="Wang H."/>
            <person name="Wang A."/>
            <person name="Jiang F."/>
            <person name="Liu H."/>
            <person name="Zhao H."/>
            <person name="Xu D."/>
            <person name="Zhang Y."/>
        </authorList>
    </citation>
    <scope>NUCLEOTIDE SEQUENCE [LARGE SCALE GENOMIC DNA]</scope>
    <source>
        <strain evidence="2">cv. Punajuju</strain>
    </source>
</reference>
<reference evidence="1 2" key="2">
    <citation type="journal article" date="2022" name="Mol. Ecol. Resour.">
        <title>The genomes of chicory, endive, great burdock and yacon provide insights into Asteraceae paleo-polyploidization history and plant inulin production.</title>
        <authorList>
            <person name="Fan W."/>
            <person name="Wang S."/>
            <person name="Wang H."/>
            <person name="Wang A."/>
            <person name="Jiang F."/>
            <person name="Liu H."/>
            <person name="Zhao H."/>
            <person name="Xu D."/>
            <person name="Zhang Y."/>
        </authorList>
    </citation>
    <scope>NUCLEOTIDE SEQUENCE [LARGE SCALE GENOMIC DNA]</scope>
    <source>
        <strain evidence="2">cv. Punajuju</strain>
        <tissue evidence="1">Leaves</tissue>
    </source>
</reference>